<dbReference type="Pfam" id="PF08668">
    <property type="entry name" value="HDOD"/>
    <property type="match status" value="1"/>
</dbReference>
<keyword evidence="4" id="KW-1185">Reference proteome</keyword>
<sequence length="297" mass="32614">MDAMNTDMPPPGASQRSQAAKSELLGRISAALKDGTIELPSLPDIALEVRSVAAERDLGVPDLVKVIQQDPGLSAYLIKISNSAHYQRAKPASTLLQAISRLGVPNTRDYASSYAIRTLFFMRNPSVKAQLRTIWQRSVYTASVAHVMAGRCNFAPDRALLAGLIQDIGALPIMAQLENYPDLIADPLALKQLLRDFTGKISALILNAWKFDTELVNVGLEREAWLRDKKPEPDLADLILIARYHTYIGQSGGGPLPCLSKMPAFHKLDLGEMEPEEGLAFLKEARAEVEEMRQALV</sequence>
<dbReference type="PROSITE" id="PS51833">
    <property type="entry name" value="HDOD"/>
    <property type="match status" value="1"/>
</dbReference>
<dbReference type="InterPro" id="IPR013976">
    <property type="entry name" value="HDOD"/>
</dbReference>
<dbReference type="PANTHER" id="PTHR33525:SF3">
    <property type="entry name" value="RIBONUCLEASE Y"/>
    <property type="match status" value="1"/>
</dbReference>
<evidence type="ECO:0000256" key="1">
    <source>
        <dbReference type="SAM" id="MobiDB-lite"/>
    </source>
</evidence>
<dbReference type="PANTHER" id="PTHR33525">
    <property type="match status" value="1"/>
</dbReference>
<evidence type="ECO:0000313" key="3">
    <source>
        <dbReference type="EMBL" id="MBB3047233.1"/>
    </source>
</evidence>
<comment type="caution">
    <text evidence="3">The sequence shown here is derived from an EMBL/GenBank/DDBJ whole genome shotgun (WGS) entry which is preliminary data.</text>
</comment>
<protein>
    <submittedName>
        <fullName evidence="3">HD-like signal output (HDOD) protein</fullName>
    </submittedName>
</protein>
<dbReference type="SUPFAM" id="SSF109604">
    <property type="entry name" value="HD-domain/PDEase-like"/>
    <property type="match status" value="1"/>
</dbReference>
<dbReference type="RefSeq" id="WP_183409869.1">
    <property type="nucleotide sequence ID" value="NZ_JACHWY010000001.1"/>
</dbReference>
<dbReference type="AlphaFoldDB" id="A0A7W4W4Z4"/>
<evidence type="ECO:0000313" key="4">
    <source>
        <dbReference type="Proteomes" id="UP000537130"/>
    </source>
</evidence>
<organism evidence="3 4">
    <name type="scientific">Litorivivens lipolytica</name>
    <dbReference type="NCBI Taxonomy" id="1524264"/>
    <lineage>
        <taxon>Bacteria</taxon>
        <taxon>Pseudomonadati</taxon>
        <taxon>Pseudomonadota</taxon>
        <taxon>Gammaproteobacteria</taxon>
        <taxon>Litorivivens</taxon>
    </lineage>
</organism>
<accession>A0A7W4W4Z4</accession>
<feature type="region of interest" description="Disordered" evidence="1">
    <location>
        <begin position="1"/>
        <end position="20"/>
    </location>
</feature>
<name>A0A7W4W4Z4_9GAMM</name>
<feature type="domain" description="HDOD" evidence="2">
    <location>
        <begin position="39"/>
        <end position="225"/>
    </location>
</feature>
<gene>
    <name evidence="3" type="ORF">FHR99_001469</name>
</gene>
<reference evidence="3 4" key="1">
    <citation type="submission" date="2020-08" db="EMBL/GenBank/DDBJ databases">
        <title>Genomic Encyclopedia of Type Strains, Phase III (KMG-III): the genomes of soil and plant-associated and newly described type strains.</title>
        <authorList>
            <person name="Whitman W."/>
        </authorList>
    </citation>
    <scope>NUCLEOTIDE SEQUENCE [LARGE SCALE GENOMIC DNA]</scope>
    <source>
        <strain evidence="3 4">CECT 8654</strain>
    </source>
</reference>
<dbReference type="Gene3D" id="1.10.3210.10">
    <property type="entry name" value="Hypothetical protein af1432"/>
    <property type="match status" value="1"/>
</dbReference>
<proteinExistence type="predicted"/>
<dbReference type="EMBL" id="JACHWY010000001">
    <property type="protein sequence ID" value="MBB3047233.1"/>
    <property type="molecule type" value="Genomic_DNA"/>
</dbReference>
<evidence type="ECO:0000259" key="2">
    <source>
        <dbReference type="PROSITE" id="PS51833"/>
    </source>
</evidence>
<dbReference type="Proteomes" id="UP000537130">
    <property type="component" value="Unassembled WGS sequence"/>
</dbReference>
<dbReference type="InterPro" id="IPR052340">
    <property type="entry name" value="RNase_Y/CdgJ"/>
</dbReference>